<keyword evidence="4" id="KW-1185">Reference proteome</keyword>
<protein>
    <submittedName>
        <fullName evidence="3">Class I mannose-6-phosphate isomerase</fullName>
    </submittedName>
</protein>
<dbReference type="PANTHER" id="PTHR42742:SF3">
    <property type="entry name" value="FRUCTOKINASE"/>
    <property type="match status" value="1"/>
</dbReference>
<dbReference type="EMBL" id="JACRTG010000009">
    <property type="protein sequence ID" value="MBC8587295.1"/>
    <property type="molecule type" value="Genomic_DNA"/>
</dbReference>
<accession>A0A926IJJ0</accession>
<evidence type="ECO:0000256" key="2">
    <source>
        <dbReference type="ARBA" id="ARBA00022833"/>
    </source>
</evidence>
<evidence type="ECO:0000256" key="1">
    <source>
        <dbReference type="ARBA" id="ARBA00022723"/>
    </source>
</evidence>
<reference evidence="3" key="1">
    <citation type="submission" date="2020-08" db="EMBL/GenBank/DDBJ databases">
        <title>Genome public.</title>
        <authorList>
            <person name="Liu C."/>
            <person name="Sun Q."/>
        </authorList>
    </citation>
    <scope>NUCLEOTIDE SEQUENCE</scope>
    <source>
        <strain evidence="3">BX21</strain>
    </source>
</reference>
<evidence type="ECO:0000313" key="3">
    <source>
        <dbReference type="EMBL" id="MBC8587295.1"/>
    </source>
</evidence>
<dbReference type="AlphaFoldDB" id="A0A926IJJ0"/>
<evidence type="ECO:0000313" key="4">
    <source>
        <dbReference type="Proteomes" id="UP000601171"/>
    </source>
</evidence>
<dbReference type="Proteomes" id="UP000601171">
    <property type="component" value="Unassembled WGS sequence"/>
</dbReference>
<comment type="caution">
    <text evidence="3">The sequence shown here is derived from an EMBL/GenBank/DDBJ whole genome shotgun (WGS) entry which is preliminary data.</text>
</comment>
<keyword evidence="2" id="KW-0862">Zinc</keyword>
<name>A0A926IJJ0_9FIRM</name>
<keyword evidence="3" id="KW-0413">Isomerase</keyword>
<dbReference type="Gene3D" id="2.60.120.10">
    <property type="entry name" value="Jelly Rolls"/>
    <property type="match status" value="1"/>
</dbReference>
<dbReference type="PANTHER" id="PTHR42742">
    <property type="entry name" value="TRANSCRIPTIONAL REPRESSOR MPRA"/>
    <property type="match status" value="1"/>
</dbReference>
<proteinExistence type="predicted"/>
<dbReference type="GO" id="GO:0046872">
    <property type="term" value="F:metal ion binding"/>
    <property type="evidence" value="ECO:0007669"/>
    <property type="project" value="UniProtKB-KW"/>
</dbReference>
<dbReference type="InterPro" id="IPR011051">
    <property type="entry name" value="RmlC_Cupin_sf"/>
</dbReference>
<dbReference type="GO" id="GO:0016853">
    <property type="term" value="F:isomerase activity"/>
    <property type="evidence" value="ECO:0007669"/>
    <property type="project" value="UniProtKB-KW"/>
</dbReference>
<sequence length="580" mass="67043">MKHINRKSNYNKYPIIALKDCNKDVFISYGEIGEELNGHKKNKYVVDCYPGVDDKEVLENLKKELNPELILLSEDIFYDGDTLTKMMESHLTNDRVRGVMYYGSILDYVDKNSLNEMKNKLEKAEGKKVLIYGFGASLISKGDILIYADMSRWEIQLRYRKGMPNFKQRNYDEDILVKYKRGYFVEWRIADKHKRSLFTSVDYWLDTNKSNKPVMITGDAFQKAMNEAVSRPFRTVPYFDPGVWGGQWMKEVCDLDKSEENYAWCFDGVPEENSIFFEIDGNVFECPAMNITLSRPLELLGKKVYARFGAEFPIRFDFLDTIGGQNLSLQVHPTVDFIKGNYGMPYTQEESYYILDAEKDAKVYLGIQNGIDLDEMFLDLEKAQEGKISFPAERYINTIDVKPHDHILIPPGTIHCSGSGCMVLEVSSSAYIFTFKLWDWDRLGLDGLPRPIHIKEGRQVLNPNYNKDFVMNEFVNQIKPIYSEEGYMSEKTGLHPLEFIETIRHTFKRPVTLKIDDNVRMMNLVDGDEITISSPNDSFQPYKVHYAETFIIPANVSSITMVPTGKSKNKEVRVLEAFVR</sequence>
<dbReference type="InterPro" id="IPR014710">
    <property type="entry name" value="RmlC-like_jellyroll"/>
</dbReference>
<dbReference type="CDD" id="cd07010">
    <property type="entry name" value="cupin_PMI_type_I_N_bac"/>
    <property type="match status" value="1"/>
</dbReference>
<gene>
    <name evidence="3" type="ORF">H8707_03440</name>
</gene>
<keyword evidence="1" id="KW-0479">Metal-binding</keyword>
<dbReference type="InterPro" id="IPR051804">
    <property type="entry name" value="Carb_Metab_Reg_Kinase/Isom"/>
</dbReference>
<dbReference type="RefSeq" id="WP_262428768.1">
    <property type="nucleotide sequence ID" value="NZ_JACRTG010000009.1"/>
</dbReference>
<organism evidence="3 4">
    <name type="scientific">Paratissierella segnis</name>
    <dbReference type="NCBI Taxonomy" id="2763679"/>
    <lineage>
        <taxon>Bacteria</taxon>
        <taxon>Bacillati</taxon>
        <taxon>Bacillota</taxon>
        <taxon>Tissierellia</taxon>
        <taxon>Tissierellales</taxon>
        <taxon>Tissierellaceae</taxon>
        <taxon>Paratissierella</taxon>
    </lineage>
</organism>
<dbReference type="SUPFAM" id="SSF51182">
    <property type="entry name" value="RmlC-like cupins"/>
    <property type="match status" value="1"/>
</dbReference>